<feature type="compositionally biased region" description="Low complexity" evidence="9">
    <location>
        <begin position="428"/>
        <end position="462"/>
    </location>
</feature>
<organism evidence="11 12">
    <name type="scientific">Trachymyrmex septentrionalis</name>
    <dbReference type="NCBI Taxonomy" id="34720"/>
    <lineage>
        <taxon>Eukaryota</taxon>
        <taxon>Metazoa</taxon>
        <taxon>Ecdysozoa</taxon>
        <taxon>Arthropoda</taxon>
        <taxon>Hexapoda</taxon>
        <taxon>Insecta</taxon>
        <taxon>Pterygota</taxon>
        <taxon>Neoptera</taxon>
        <taxon>Endopterygota</taxon>
        <taxon>Hymenoptera</taxon>
        <taxon>Apocrita</taxon>
        <taxon>Aculeata</taxon>
        <taxon>Formicoidea</taxon>
        <taxon>Formicidae</taxon>
        <taxon>Myrmicinae</taxon>
        <taxon>Trachymyrmex</taxon>
    </lineage>
</organism>
<feature type="domain" description="Homeobox" evidence="10">
    <location>
        <begin position="38"/>
        <end position="98"/>
    </location>
</feature>
<feature type="compositionally biased region" description="Acidic residues" evidence="9">
    <location>
        <begin position="8"/>
        <end position="20"/>
    </location>
</feature>
<dbReference type="SUPFAM" id="SSF46689">
    <property type="entry name" value="Homeodomain-like"/>
    <property type="match status" value="1"/>
</dbReference>
<evidence type="ECO:0000256" key="9">
    <source>
        <dbReference type="SAM" id="MobiDB-lite"/>
    </source>
</evidence>
<dbReference type="InterPro" id="IPR009057">
    <property type="entry name" value="Homeodomain-like_sf"/>
</dbReference>
<sequence length="477" mass="53932">MRNHYDEENSPDNNPEEDNIVVDQVNTSRGSHSDNDDPNVRRYRTAFTREQLTRLESEFSRENYVSRPRRCELATQLNLPESTIKVWFQNRRMKDKRQRLSLSWPFSWNSDPTLAAALLAAASGTFPHMGYSAIPTSNLPATAHLAPSASPYPNAAAAAAASTYYRYTGYHPANSVTALHRPHVRPLSGPYPAPSHLSLSSHPSMPPLHILSSMQMPNIAASAFPMGNPPPPPPPPPPPVTMPYRPPLIEELSPVNSSSSSEYDYGASPPSQLSHPSSHHSVQQLPLPLPHSHPDHSHHAHRLTAPVMPIISQRDRLNSGEQPMRLNGMSVPVMTVLPFENNVSNTSYHHVAIPSTSDISALSSLSLNKSEKELEDEKEKEKEEKEKKEKEKKEKEEKEKKEKEEKEKKEKEEKEKKEKEQHQHQHRLQPQSLQLPYPFQPSQSSQPPQSSQQRQQRHPSQPKLFQPYKNEDHNGTM</sequence>
<dbReference type="Proteomes" id="UP000078541">
    <property type="component" value="Unassembled WGS sequence"/>
</dbReference>
<dbReference type="Pfam" id="PF00046">
    <property type="entry name" value="Homeodomain"/>
    <property type="match status" value="1"/>
</dbReference>
<dbReference type="SUPFAM" id="SSF101447">
    <property type="entry name" value="Formin homology 2 domain (FH2 domain)"/>
    <property type="match status" value="1"/>
</dbReference>
<feature type="compositionally biased region" description="Low complexity" evidence="9">
    <location>
        <begin position="268"/>
        <end position="286"/>
    </location>
</feature>
<keyword evidence="12" id="KW-1185">Reference proteome</keyword>
<evidence type="ECO:0000256" key="5">
    <source>
        <dbReference type="ARBA" id="ARBA00023242"/>
    </source>
</evidence>
<evidence type="ECO:0000313" key="12">
    <source>
        <dbReference type="Proteomes" id="UP000078541"/>
    </source>
</evidence>
<evidence type="ECO:0000256" key="6">
    <source>
        <dbReference type="ARBA" id="ARBA00038449"/>
    </source>
</evidence>
<proteinExistence type="inferred from homology"/>
<evidence type="ECO:0000256" key="8">
    <source>
        <dbReference type="RuleBase" id="RU000682"/>
    </source>
</evidence>
<feature type="region of interest" description="Disordered" evidence="9">
    <location>
        <begin position="1"/>
        <end position="41"/>
    </location>
</feature>
<dbReference type="InterPro" id="IPR017970">
    <property type="entry name" value="Homeobox_CS"/>
</dbReference>
<evidence type="ECO:0000259" key="10">
    <source>
        <dbReference type="PROSITE" id="PS50071"/>
    </source>
</evidence>
<feature type="region of interest" description="Disordered" evidence="9">
    <location>
        <begin position="369"/>
        <end position="477"/>
    </location>
</feature>
<dbReference type="InterPro" id="IPR020479">
    <property type="entry name" value="HD_metazoa"/>
</dbReference>
<keyword evidence="2" id="KW-0217">Developmental protein</keyword>
<dbReference type="PROSITE" id="PS50071">
    <property type="entry name" value="HOMEOBOX_2"/>
    <property type="match status" value="1"/>
</dbReference>
<gene>
    <name evidence="11" type="ORF">ALC56_05011</name>
</gene>
<protein>
    <submittedName>
        <fullName evidence="11">Homeobox protein XHOX-3</fullName>
    </submittedName>
</protein>
<dbReference type="SMART" id="SM00389">
    <property type="entry name" value="HOX"/>
    <property type="match status" value="1"/>
</dbReference>
<dbReference type="EMBL" id="KQ981522">
    <property type="protein sequence ID" value="KYN40700.1"/>
    <property type="molecule type" value="Genomic_DNA"/>
</dbReference>
<dbReference type="STRING" id="34720.A0A195FJ63"/>
<keyword evidence="5 7" id="KW-0539">Nucleus</keyword>
<keyword evidence="4 7" id="KW-0371">Homeobox</keyword>
<feature type="region of interest" description="Disordered" evidence="9">
    <location>
        <begin position="221"/>
        <end position="301"/>
    </location>
</feature>
<reference evidence="11 12" key="1">
    <citation type="submission" date="2016-03" db="EMBL/GenBank/DDBJ databases">
        <title>Trachymyrmex septentrionalis WGS genome.</title>
        <authorList>
            <person name="Nygaard S."/>
            <person name="Hu H."/>
            <person name="Boomsma J."/>
            <person name="Zhang G."/>
        </authorList>
    </citation>
    <scope>NUCLEOTIDE SEQUENCE [LARGE SCALE GENOMIC DNA]</scope>
    <source>
        <strain evidence="11">Tsep2-gDNA-1</strain>
        <tissue evidence="11">Whole body</tissue>
    </source>
</reference>
<dbReference type="PROSITE" id="PS00027">
    <property type="entry name" value="HOMEOBOX_1"/>
    <property type="match status" value="1"/>
</dbReference>
<dbReference type="CDD" id="cd00086">
    <property type="entry name" value="homeodomain"/>
    <property type="match status" value="1"/>
</dbReference>
<dbReference type="PANTHER" id="PTHR46294">
    <property type="entry name" value="SEGMENTATION PROTEIN EVEN-SKIPPED"/>
    <property type="match status" value="1"/>
</dbReference>
<evidence type="ECO:0000256" key="2">
    <source>
        <dbReference type="ARBA" id="ARBA00022473"/>
    </source>
</evidence>
<feature type="DNA-binding region" description="Homeobox" evidence="7">
    <location>
        <begin position="40"/>
        <end position="99"/>
    </location>
</feature>
<feature type="compositionally biased region" description="Pro residues" evidence="9">
    <location>
        <begin position="227"/>
        <end position="246"/>
    </location>
</feature>
<dbReference type="InterPro" id="IPR001356">
    <property type="entry name" value="HD"/>
</dbReference>
<name>A0A195FJ63_9HYME</name>
<keyword evidence="3 7" id="KW-0238">DNA-binding</keyword>
<dbReference type="Gene3D" id="1.10.10.60">
    <property type="entry name" value="Homeodomain-like"/>
    <property type="match status" value="1"/>
</dbReference>
<evidence type="ECO:0000313" key="11">
    <source>
        <dbReference type="EMBL" id="KYN40700.1"/>
    </source>
</evidence>
<dbReference type="GO" id="GO:0000978">
    <property type="term" value="F:RNA polymerase II cis-regulatory region sequence-specific DNA binding"/>
    <property type="evidence" value="ECO:0007669"/>
    <property type="project" value="TreeGrafter"/>
</dbReference>
<feature type="compositionally biased region" description="Basic and acidic residues" evidence="9">
    <location>
        <begin position="369"/>
        <end position="423"/>
    </location>
</feature>
<evidence type="ECO:0000256" key="4">
    <source>
        <dbReference type="ARBA" id="ARBA00023155"/>
    </source>
</evidence>
<accession>A0A195FJ63</accession>
<dbReference type="PANTHER" id="PTHR46294:SF4">
    <property type="entry name" value="SEGMENTATION PROTEIN EVEN-SKIPPED"/>
    <property type="match status" value="1"/>
</dbReference>
<comment type="similarity">
    <text evidence="6">Belongs to the even-skipped homeobox family.</text>
</comment>
<dbReference type="GO" id="GO:0000981">
    <property type="term" value="F:DNA-binding transcription factor activity, RNA polymerase II-specific"/>
    <property type="evidence" value="ECO:0007669"/>
    <property type="project" value="InterPro"/>
</dbReference>
<dbReference type="GO" id="GO:0005634">
    <property type="term" value="C:nucleus"/>
    <property type="evidence" value="ECO:0007669"/>
    <property type="project" value="UniProtKB-SubCell"/>
</dbReference>
<dbReference type="AlphaFoldDB" id="A0A195FJ63"/>
<feature type="compositionally biased region" description="Basic and acidic residues" evidence="9">
    <location>
        <begin position="31"/>
        <end position="40"/>
    </location>
</feature>
<comment type="subcellular location">
    <subcellularLocation>
        <location evidence="1 7 8">Nucleus</location>
    </subcellularLocation>
</comment>
<evidence type="ECO:0000256" key="3">
    <source>
        <dbReference type="ARBA" id="ARBA00023125"/>
    </source>
</evidence>
<dbReference type="PRINTS" id="PR00024">
    <property type="entry name" value="HOMEOBOX"/>
</dbReference>
<evidence type="ECO:0000256" key="1">
    <source>
        <dbReference type="ARBA" id="ARBA00004123"/>
    </source>
</evidence>
<evidence type="ECO:0000256" key="7">
    <source>
        <dbReference type="PROSITE-ProRule" id="PRU00108"/>
    </source>
</evidence>
<dbReference type="InterPro" id="IPR052002">
    <property type="entry name" value="Even-skipped_HD"/>
</dbReference>